<evidence type="ECO:0000313" key="15">
    <source>
        <dbReference type="Proteomes" id="UP001378242"/>
    </source>
</evidence>
<dbReference type="RefSeq" id="WP_341542766.1">
    <property type="nucleotide sequence ID" value="NZ_JBAKAP010000020.1"/>
</dbReference>
<evidence type="ECO:0000256" key="11">
    <source>
        <dbReference type="ARBA" id="ARBA00023237"/>
    </source>
</evidence>
<reference evidence="14 15" key="1">
    <citation type="submission" date="2024-02" db="EMBL/GenBank/DDBJ databases">
        <title>Bacteria isolated from the canopy kelp, Nereocystis luetkeana.</title>
        <authorList>
            <person name="Pfister C.A."/>
            <person name="Younker I.T."/>
            <person name="Light S.H."/>
        </authorList>
    </citation>
    <scope>NUCLEOTIDE SEQUENCE [LARGE SCALE GENOMIC DNA]</scope>
    <source>
        <strain evidence="14 15">TI.5.07</strain>
    </source>
</reference>
<dbReference type="Gene3D" id="2.50.20.10">
    <property type="entry name" value="Lipoprotein localisation LolA/LolB/LppX"/>
    <property type="match status" value="1"/>
</dbReference>
<evidence type="ECO:0000256" key="6">
    <source>
        <dbReference type="ARBA" id="ARBA00022729"/>
    </source>
</evidence>
<dbReference type="HAMAP" id="MF_00233">
    <property type="entry name" value="LolB"/>
    <property type="match status" value="1"/>
</dbReference>
<evidence type="ECO:0000256" key="12">
    <source>
        <dbReference type="ARBA" id="ARBA00023288"/>
    </source>
</evidence>
<comment type="subunit">
    <text evidence="3 13">Monomer.</text>
</comment>
<comment type="caution">
    <text evidence="14">The sequence shown here is derived from an EMBL/GenBank/DDBJ whole genome shotgun (WGS) entry which is preliminary data.</text>
</comment>
<evidence type="ECO:0000256" key="10">
    <source>
        <dbReference type="ARBA" id="ARBA00023186"/>
    </source>
</evidence>
<accession>A0ABU9GJ88</accession>
<dbReference type="InterPro" id="IPR029046">
    <property type="entry name" value="LolA/LolB/LppX"/>
</dbReference>
<dbReference type="EMBL" id="JBAKAP010000020">
    <property type="protein sequence ID" value="MEL0618163.1"/>
    <property type="molecule type" value="Genomic_DNA"/>
</dbReference>
<evidence type="ECO:0000256" key="4">
    <source>
        <dbReference type="ARBA" id="ARBA00016202"/>
    </source>
</evidence>
<keyword evidence="5 13" id="KW-0813">Transport</keyword>
<comment type="subcellular location">
    <subcellularLocation>
        <location evidence="1">Cell outer membrane</location>
        <topology evidence="1">Lipid-anchor</topology>
    </subcellularLocation>
</comment>
<proteinExistence type="inferred from homology"/>
<keyword evidence="8 13" id="KW-0472">Membrane</keyword>
<keyword evidence="9" id="KW-0564">Palmitate</keyword>
<gene>
    <name evidence="13 14" type="primary">lolB</name>
    <name evidence="14" type="ORF">V6243_15165</name>
</gene>
<evidence type="ECO:0000256" key="5">
    <source>
        <dbReference type="ARBA" id="ARBA00022448"/>
    </source>
</evidence>
<comment type="similarity">
    <text evidence="2 13">Belongs to the LolB family.</text>
</comment>
<dbReference type="InterPro" id="IPR004565">
    <property type="entry name" value="OM_lipoprot_LolB"/>
</dbReference>
<keyword evidence="10 13" id="KW-0143">Chaperone</keyword>
<dbReference type="Proteomes" id="UP001378242">
    <property type="component" value="Unassembled WGS sequence"/>
</dbReference>
<protein>
    <recommendedName>
        <fullName evidence="4 13">Outer-membrane lipoprotein LolB</fullName>
    </recommendedName>
</protein>
<evidence type="ECO:0000256" key="13">
    <source>
        <dbReference type="HAMAP-Rule" id="MF_00233"/>
    </source>
</evidence>
<sequence length="224" mass="24666">MTSSSFPLSSLSSPQTRHLSLAMLRRLMGPVLLAMTLGLSGCASQMASDNAGDLTRNEGDWQQQSDRIDSLTHWQLAGKVGIRTPEEGHSANLDWQQEGDDYHMLITGPLGAGRTTLVRDAEGVRLSSSDGDFQAPDAESLMLSQLGWSLPLGALDDWVRGVAAKGEHDLKSDALGFPDTLYQDGWEVDYQDWTRAEGLWLPRKMKLYYGDLTATLIVNQWQAL</sequence>
<evidence type="ECO:0000256" key="9">
    <source>
        <dbReference type="ARBA" id="ARBA00023139"/>
    </source>
</evidence>
<keyword evidence="7 13" id="KW-0653">Protein transport</keyword>
<dbReference type="NCBIfam" id="TIGR00548">
    <property type="entry name" value="lolB"/>
    <property type="match status" value="1"/>
</dbReference>
<evidence type="ECO:0000256" key="7">
    <source>
        <dbReference type="ARBA" id="ARBA00022927"/>
    </source>
</evidence>
<keyword evidence="6" id="KW-0732">Signal</keyword>
<comment type="function">
    <text evidence="13">Plays a critical role in the incorporation of lipoproteins in the outer membrane after they are released by the LolA protein.</text>
</comment>
<evidence type="ECO:0000313" key="14">
    <source>
        <dbReference type="EMBL" id="MEL0618163.1"/>
    </source>
</evidence>
<evidence type="ECO:0000256" key="2">
    <source>
        <dbReference type="ARBA" id="ARBA00009696"/>
    </source>
</evidence>
<keyword evidence="11 13" id="KW-0998">Cell outer membrane</keyword>
<keyword evidence="12 14" id="KW-0449">Lipoprotein</keyword>
<keyword evidence="15" id="KW-1185">Reference proteome</keyword>
<dbReference type="CDD" id="cd16326">
    <property type="entry name" value="LolB"/>
    <property type="match status" value="1"/>
</dbReference>
<dbReference type="SUPFAM" id="SSF89392">
    <property type="entry name" value="Prokaryotic lipoproteins and lipoprotein localization factors"/>
    <property type="match status" value="1"/>
</dbReference>
<evidence type="ECO:0000256" key="1">
    <source>
        <dbReference type="ARBA" id="ARBA00004459"/>
    </source>
</evidence>
<name>A0ABU9GJ88_COBMA</name>
<organism evidence="14 15">
    <name type="scientific">Cobetia marina</name>
    <name type="common">Deleya marina</name>
    <dbReference type="NCBI Taxonomy" id="28258"/>
    <lineage>
        <taxon>Bacteria</taxon>
        <taxon>Pseudomonadati</taxon>
        <taxon>Pseudomonadota</taxon>
        <taxon>Gammaproteobacteria</taxon>
        <taxon>Oceanospirillales</taxon>
        <taxon>Halomonadaceae</taxon>
        <taxon>Cobetia</taxon>
    </lineage>
</organism>
<evidence type="ECO:0000256" key="8">
    <source>
        <dbReference type="ARBA" id="ARBA00023136"/>
    </source>
</evidence>
<dbReference type="Pfam" id="PF03550">
    <property type="entry name" value="LolB"/>
    <property type="match status" value="1"/>
</dbReference>
<evidence type="ECO:0000256" key="3">
    <source>
        <dbReference type="ARBA" id="ARBA00011245"/>
    </source>
</evidence>